<organism evidence="2 3">
    <name type="scientific">Flagellimonas algicola</name>
    <dbReference type="NCBI Taxonomy" id="2583815"/>
    <lineage>
        <taxon>Bacteria</taxon>
        <taxon>Pseudomonadati</taxon>
        <taxon>Bacteroidota</taxon>
        <taxon>Flavobacteriia</taxon>
        <taxon>Flavobacteriales</taxon>
        <taxon>Flavobacteriaceae</taxon>
        <taxon>Flagellimonas</taxon>
    </lineage>
</organism>
<evidence type="ECO:0000256" key="1">
    <source>
        <dbReference type="SAM" id="Phobius"/>
    </source>
</evidence>
<keyword evidence="1" id="KW-0472">Membrane</keyword>
<dbReference type="EMBL" id="VCNI01000001">
    <property type="protein sequence ID" value="TMU56401.1"/>
    <property type="molecule type" value="Genomic_DNA"/>
</dbReference>
<dbReference type="SUPFAM" id="SSF53300">
    <property type="entry name" value="vWA-like"/>
    <property type="match status" value="1"/>
</dbReference>
<dbReference type="PANTHER" id="PTHR37947">
    <property type="entry name" value="BLL2462 PROTEIN"/>
    <property type="match status" value="1"/>
</dbReference>
<name>A0ABY2WN34_9FLAO</name>
<dbReference type="InterPro" id="IPR036465">
    <property type="entry name" value="vWFA_dom_sf"/>
</dbReference>
<evidence type="ECO:0000313" key="3">
    <source>
        <dbReference type="Proteomes" id="UP000751614"/>
    </source>
</evidence>
<keyword evidence="1" id="KW-0812">Transmembrane</keyword>
<gene>
    <name evidence="2" type="ORF">FGG15_02340</name>
</gene>
<evidence type="ECO:0000313" key="2">
    <source>
        <dbReference type="EMBL" id="TMU56401.1"/>
    </source>
</evidence>
<feature type="transmembrane region" description="Helical" evidence="1">
    <location>
        <begin position="36"/>
        <end position="54"/>
    </location>
</feature>
<reference evidence="2 3" key="1">
    <citation type="submission" date="2019-05" db="EMBL/GenBank/DDBJ databases">
        <title>Flagellimonas sp. AsT0115, sp. nov., isolated from a marine red algae, Asparagopsis taxiformis.</title>
        <authorList>
            <person name="Kim J."/>
            <person name="Jeong S.E."/>
            <person name="Jeon C.O."/>
        </authorList>
    </citation>
    <scope>NUCLEOTIDE SEQUENCE [LARGE SCALE GENOMIC DNA]</scope>
    <source>
        <strain evidence="2 3">AsT0115</strain>
    </source>
</reference>
<dbReference type="Proteomes" id="UP000751614">
    <property type="component" value="Unassembled WGS sequence"/>
</dbReference>
<dbReference type="PANTHER" id="PTHR37947:SF1">
    <property type="entry name" value="BLL2462 PROTEIN"/>
    <property type="match status" value="1"/>
</dbReference>
<feature type="transmembrane region" description="Helical" evidence="1">
    <location>
        <begin position="6"/>
        <end position="24"/>
    </location>
</feature>
<comment type="caution">
    <text evidence="2">The sequence shown here is derived from an EMBL/GenBank/DDBJ whole genome shotgun (WGS) entry which is preliminary data.</text>
</comment>
<accession>A0ABY2WN34</accession>
<keyword evidence="3" id="KW-1185">Reference proteome</keyword>
<proteinExistence type="predicted"/>
<dbReference type="Gene3D" id="3.40.50.410">
    <property type="entry name" value="von Willebrand factor, type A domain"/>
    <property type="match status" value="1"/>
</dbReference>
<sequence length="677" mass="77553">MEIRTVLLILLAAIVALTIVFYQYFHKNPRKGFQRIILASLRFLTLFCALLLLINPQFVKRDYFVEKSKLVLLVDESLSMDTRTDQAGIQEHLNVLAHNDAVQTRFEIHEYGFGNGVNPLDSVQFNQNNTDIYKALTDINEIFGNHPKSILLFTDGNQTLGRDYEYLDLNNNSTVHAVVIGDTTQYEDLSVRLINTNTYAFLKNKFPLEAQLEYRGNREVTKSVSVLMDGKTVHRENIQFSGSKRSQTLNTLIEAQSVGVKPLRVHVEPLQNERNSFNNMKETAIEIIDEKTKIGIVSDVLHPDIGALKKSIETNEQRTVVLLKPTDSAEKFNDVGLFILYQPTRRFKNVYERIDQIGANKFTIAGRKTDWLFLNQIQSSFFKERLNQTEEIIPALNNGFSLFGLGNFSVQGYPPLEGQLGDIEFKKESETLLFQRIRGVDLDAPLFSILTEGKQREAILFGENLWRWRAQNYRNNQNFEDFDALISKLMVYLSSNSGRNRLELDYDRVFDDASLAKVRASYYDESYTFDSAASLKISIQAKENDFSREAPLLLKGSYYETDLSDLQAGEYDFTVTEESENLKRSGSFKILDFNPEKQTYSSNFAKLQRLAQNNNGNAYLPDQMNELAEELSNSQQYTPIQKSTQNVVSLIDFKVLLGIMALTLALEWFIRKYKGLI</sequence>
<dbReference type="RefSeq" id="WP_138832814.1">
    <property type="nucleotide sequence ID" value="NZ_VCNI01000001.1"/>
</dbReference>
<protein>
    <submittedName>
        <fullName evidence="2">VWA domain-containing protein</fullName>
    </submittedName>
</protein>
<keyword evidence="1" id="KW-1133">Transmembrane helix</keyword>